<feature type="compositionally biased region" description="Low complexity" evidence="1">
    <location>
        <begin position="872"/>
        <end position="883"/>
    </location>
</feature>
<dbReference type="EMBL" id="JABEND010000008">
    <property type="protein sequence ID" value="NNG36778.1"/>
    <property type="molecule type" value="Genomic_DNA"/>
</dbReference>
<proteinExistence type="predicted"/>
<dbReference type="RefSeq" id="WP_171200473.1">
    <property type="nucleotide sequence ID" value="NZ_JABEND010000008.1"/>
</dbReference>
<accession>A0A849ACA9</accession>
<keyword evidence="2" id="KW-1133">Transmembrane helix</keyword>
<dbReference type="Proteomes" id="UP000562984">
    <property type="component" value="Unassembled WGS sequence"/>
</dbReference>
<name>A0A849ACA9_9ACTN</name>
<feature type="signal peptide" evidence="3">
    <location>
        <begin position="1"/>
        <end position="28"/>
    </location>
</feature>
<feature type="region of interest" description="Disordered" evidence="1">
    <location>
        <begin position="850"/>
        <end position="963"/>
    </location>
</feature>
<feature type="compositionally biased region" description="Low complexity" evidence="1">
    <location>
        <begin position="356"/>
        <end position="373"/>
    </location>
</feature>
<protein>
    <recommendedName>
        <fullName evidence="6">Glycoprotein</fullName>
    </recommendedName>
</protein>
<evidence type="ECO:0000256" key="3">
    <source>
        <dbReference type="SAM" id="SignalP"/>
    </source>
</evidence>
<reference evidence="4 5" key="1">
    <citation type="submission" date="2020-05" db="EMBL/GenBank/DDBJ databases">
        <title>Nakamurella sp. DB0629 isolated from air conditioner.</title>
        <authorList>
            <person name="Kim D.H."/>
            <person name="Kim D.-U."/>
        </authorList>
    </citation>
    <scope>NUCLEOTIDE SEQUENCE [LARGE SCALE GENOMIC DNA]</scope>
    <source>
        <strain evidence="4 5">DB0629</strain>
    </source>
</reference>
<comment type="caution">
    <text evidence="4">The sequence shown here is derived from an EMBL/GenBank/DDBJ whole genome shotgun (WGS) entry which is preliminary data.</text>
</comment>
<feature type="transmembrane region" description="Helical" evidence="2">
    <location>
        <begin position="817"/>
        <end position="839"/>
    </location>
</feature>
<feature type="compositionally biased region" description="Pro residues" evidence="1">
    <location>
        <begin position="933"/>
        <end position="943"/>
    </location>
</feature>
<evidence type="ECO:0000256" key="2">
    <source>
        <dbReference type="SAM" id="Phobius"/>
    </source>
</evidence>
<evidence type="ECO:0000313" key="5">
    <source>
        <dbReference type="Proteomes" id="UP000562984"/>
    </source>
</evidence>
<keyword evidence="2" id="KW-0472">Membrane</keyword>
<organism evidence="4 5">
    <name type="scientific">Nakamurella aerolata</name>
    <dbReference type="NCBI Taxonomy" id="1656892"/>
    <lineage>
        <taxon>Bacteria</taxon>
        <taxon>Bacillati</taxon>
        <taxon>Actinomycetota</taxon>
        <taxon>Actinomycetes</taxon>
        <taxon>Nakamurellales</taxon>
        <taxon>Nakamurellaceae</taxon>
        <taxon>Nakamurella</taxon>
    </lineage>
</organism>
<feature type="compositionally biased region" description="Gly residues" evidence="1">
    <location>
        <begin position="884"/>
        <end position="895"/>
    </location>
</feature>
<dbReference type="AlphaFoldDB" id="A0A849ACA9"/>
<evidence type="ECO:0000256" key="1">
    <source>
        <dbReference type="SAM" id="MobiDB-lite"/>
    </source>
</evidence>
<keyword evidence="5" id="KW-1185">Reference proteome</keyword>
<sequence>MTRRSGHWAVGVLMCLLLMGAAVLPAAASVRPAGAVSAAVSGAAGVGSASPEVGARTGVSAQAGAAGSPGWRAAEQYSNSGTLEFTVSSVTPQVVTASSGNVLTIRGSVRNVSGADVTGLRFRLQRGAALPDTAAVRKSLVEPATDPTAAIGPFRPFAAAPGAAGGADQPSGGAVAAGQQVDFAVAEWIGGSSGLQITSPGVYPLLLNVNGTTEIDGRQRPLRLGELHLLLTVTAVPGQADGKVLQAKQSVPVGLLWQLSSRPHRGVQGYFLDDQLAAEISAGGRLDTTLRAIETSALPGAVVPVIDPMLLDELAAMSAGYRVLQGGGNGRPAVQPPLTDSPQPPPTAPATPPQQPAGSDAAGSAAAPVTAEPARPDGADPLRLPEPATVPGPGAAAAAAFLQRITALTRTHRLIVLPTSDPDVQSALDGGVTDAGAQLAALAEAGRRTAAARLGSATGIATEVAVPPGPATTDTLAQYLGAGQTGAVLRRSSVAAGSTVGSSNQVRVELGEGRALPAVLTDAEVGPLLDRALAPAPAAGGAAATPAQTKLAGSNVVPTPSSALNTTVALLAARAVDGDTEPVLQLPSDTVDTRGLAELGDALAALSGADVVTGADPSALLQRTPTTAPRVEPVAEATGAGLNPDYLRHYRDTKAELAEVATALAVPNRPAGSALTRTLAAATAPLLSASLRSDTAPGDAVLATIDGTTAFLRQGVQLRLTQGSYTLASKDAPLRLDITNSLPYPVLVNVTVSAPANQGLTAISPAQPKLIEPGQTAILQLQTSVQKAGRLQAQAQLVSPSGAPWGPPAVLNIRSDAYGALTVVLIAVAGGVLFLMVVLRLWQRWRQRGNPDGGDAAGDAAGGDAVGGDAGRGAAAGRAAAGGDTAGGDPAGGDPAGSDTAGSDTAKAGRPRNSGGTDHTGDVRVADALTPAAPTPGPPPVPAPRADDTTGSAEPAGPAGKER</sequence>
<gene>
    <name evidence="4" type="ORF">HKD39_13860</name>
</gene>
<evidence type="ECO:0000313" key="4">
    <source>
        <dbReference type="EMBL" id="NNG36778.1"/>
    </source>
</evidence>
<keyword evidence="2" id="KW-0812">Transmembrane</keyword>
<feature type="compositionally biased region" description="Pro residues" evidence="1">
    <location>
        <begin position="342"/>
        <end position="355"/>
    </location>
</feature>
<keyword evidence="3" id="KW-0732">Signal</keyword>
<evidence type="ECO:0008006" key="6">
    <source>
        <dbReference type="Google" id="ProtNLM"/>
    </source>
</evidence>
<feature type="region of interest" description="Disordered" evidence="1">
    <location>
        <begin position="327"/>
        <end position="391"/>
    </location>
</feature>
<feature type="chain" id="PRO_5038625667" description="Glycoprotein" evidence="3">
    <location>
        <begin position="29"/>
        <end position="963"/>
    </location>
</feature>
<feature type="compositionally biased region" description="Gly residues" evidence="1">
    <location>
        <begin position="851"/>
        <end position="871"/>
    </location>
</feature>